<evidence type="ECO:0000313" key="3">
    <source>
        <dbReference type="Proteomes" id="UP000366872"/>
    </source>
</evidence>
<feature type="transmembrane region" description="Helical" evidence="1">
    <location>
        <begin position="12"/>
        <end position="33"/>
    </location>
</feature>
<keyword evidence="3" id="KW-1185">Reference proteome</keyword>
<gene>
    <name evidence="2" type="ORF">PDESU_06263</name>
</gene>
<dbReference type="EMBL" id="CAAHFG010000005">
    <property type="protein sequence ID" value="VGO17662.1"/>
    <property type="molecule type" value="Genomic_DNA"/>
</dbReference>
<dbReference type="Proteomes" id="UP000366872">
    <property type="component" value="Unassembled WGS sequence"/>
</dbReference>
<protein>
    <submittedName>
        <fullName evidence="2">Uncharacterized protein</fullName>
    </submittedName>
</protein>
<proteinExistence type="predicted"/>
<keyword evidence="1" id="KW-0472">Membrane</keyword>
<sequence length="296" mass="32759">MNEKPVKRRLKRFAFSATAYVAGVVAFSTWSYVENRETLLRDIDENLANGAFAIREILGNDYTQSLELVGSPDSAAYRALQKQLGRFANNGGFNVVGAVVRKSPGSYSLIAGTADKEPGLDATKAVDAVPHNIRELVLDLATASDEHGLTLLTTDHSRYGRLRIAAFYKGTTNGTGIAYMVARKVDHANSMLREQAIRKAASGLFLLLMAVPLVLLYNQAQLRASKELAVLNSQLKQDVEGRKERESELQDAIHDLERFNAVTAGRENRIIELKAEVNELLQQVNRPQRYNIDKAD</sequence>
<keyword evidence="1" id="KW-0812">Transmembrane</keyword>
<keyword evidence="1" id="KW-1133">Transmembrane helix</keyword>
<dbReference type="RefSeq" id="WP_136083149.1">
    <property type="nucleotide sequence ID" value="NZ_CAAHFG010000005.1"/>
</dbReference>
<feature type="transmembrane region" description="Helical" evidence="1">
    <location>
        <begin position="200"/>
        <end position="217"/>
    </location>
</feature>
<name>A0A6C2UBW5_PONDE</name>
<organism evidence="2 3">
    <name type="scientific">Pontiella desulfatans</name>
    <dbReference type="NCBI Taxonomy" id="2750659"/>
    <lineage>
        <taxon>Bacteria</taxon>
        <taxon>Pseudomonadati</taxon>
        <taxon>Kiritimatiellota</taxon>
        <taxon>Kiritimatiellia</taxon>
        <taxon>Kiritimatiellales</taxon>
        <taxon>Pontiellaceae</taxon>
        <taxon>Pontiella</taxon>
    </lineage>
</organism>
<accession>A0A6C2UBW5</accession>
<evidence type="ECO:0000256" key="1">
    <source>
        <dbReference type="SAM" id="Phobius"/>
    </source>
</evidence>
<dbReference type="AlphaFoldDB" id="A0A6C2UBW5"/>
<reference evidence="2 3" key="1">
    <citation type="submission" date="2019-04" db="EMBL/GenBank/DDBJ databases">
        <authorList>
            <person name="Van Vliet M D."/>
        </authorList>
    </citation>
    <scope>NUCLEOTIDE SEQUENCE [LARGE SCALE GENOMIC DNA]</scope>
    <source>
        <strain evidence="2 3">F1</strain>
    </source>
</reference>
<evidence type="ECO:0000313" key="2">
    <source>
        <dbReference type="EMBL" id="VGO17662.1"/>
    </source>
</evidence>